<dbReference type="Proteomes" id="UP001485043">
    <property type="component" value="Unassembled WGS sequence"/>
</dbReference>
<evidence type="ECO:0000313" key="1">
    <source>
        <dbReference type="EMBL" id="KAK9866133.1"/>
    </source>
</evidence>
<keyword evidence="2" id="KW-1185">Reference proteome</keyword>
<reference evidence="1 2" key="1">
    <citation type="journal article" date="2024" name="Nat. Commun.">
        <title>Phylogenomics reveals the evolutionary origins of lichenization in chlorophyte algae.</title>
        <authorList>
            <person name="Puginier C."/>
            <person name="Libourel C."/>
            <person name="Otte J."/>
            <person name="Skaloud P."/>
            <person name="Haon M."/>
            <person name="Grisel S."/>
            <person name="Petersen M."/>
            <person name="Berrin J.G."/>
            <person name="Delaux P.M."/>
            <person name="Dal Grande F."/>
            <person name="Keller J."/>
        </authorList>
    </citation>
    <scope>NUCLEOTIDE SEQUENCE [LARGE SCALE GENOMIC DNA]</scope>
    <source>
        <strain evidence="1 2">SAG 2523</strain>
    </source>
</reference>
<comment type="caution">
    <text evidence="1">The sequence shown here is derived from an EMBL/GenBank/DDBJ whole genome shotgun (WGS) entry which is preliminary data.</text>
</comment>
<dbReference type="AlphaFoldDB" id="A0AAW1TB18"/>
<proteinExistence type="predicted"/>
<organism evidence="1 2">
    <name type="scientific">Apatococcus fuscideae</name>
    <dbReference type="NCBI Taxonomy" id="2026836"/>
    <lineage>
        <taxon>Eukaryota</taxon>
        <taxon>Viridiplantae</taxon>
        <taxon>Chlorophyta</taxon>
        <taxon>core chlorophytes</taxon>
        <taxon>Trebouxiophyceae</taxon>
        <taxon>Chlorellales</taxon>
        <taxon>Chlorellaceae</taxon>
        <taxon>Apatococcus</taxon>
    </lineage>
</organism>
<name>A0AAW1TB18_9CHLO</name>
<sequence length="252" mass="28112">MAGSTGEADFPPIMDTGAATRVLDQFRPLDFTELFAAVPFRQDLHASLAGDLEAFRRLLAAVATLPDDEISDWLQALCAHWTLEQLKLTLRKLRANPWPCPYSDETCKALVRKKNGPALRQPIDCSFEKPPVDPLPFQWAQCFARTAVTLEDLEMLSRRARGDRLRCPMTPAAKARDKDLNKLPVVTLLGLVRWYQKWLAFHPMSSPRSVAQLACAAPQLRPAGSSLALQIENFQLAIESSRALRAHIAMVP</sequence>
<accession>A0AAW1TB18</accession>
<evidence type="ECO:0000313" key="2">
    <source>
        <dbReference type="Proteomes" id="UP001485043"/>
    </source>
</evidence>
<dbReference type="EMBL" id="JALJOV010000187">
    <property type="protein sequence ID" value="KAK9866133.1"/>
    <property type="molecule type" value="Genomic_DNA"/>
</dbReference>
<gene>
    <name evidence="1" type="ORF">WJX84_009901</name>
</gene>
<protein>
    <submittedName>
        <fullName evidence="1">Uncharacterized protein</fullName>
    </submittedName>
</protein>